<sequence length="104" mass="11334">MATIGTFTSNGNGGFTGTIKTLNLNVKAKLVRVENPSEKGPHFRIFAGANVELGAAWQKVSNEGRDYLSVKLDDPSFPAPIYATLIEVEGEEGLQLIWSRPNRD</sequence>
<evidence type="ECO:0000313" key="2">
    <source>
        <dbReference type="EMBL" id="UEM18311.1"/>
    </source>
</evidence>
<keyword evidence="2" id="KW-0614">Plasmid</keyword>
<proteinExistence type="predicted"/>
<gene>
    <name evidence="2" type="ORF">J4G43_055060</name>
    <name evidence="1" type="ORF">J4G43_52775</name>
</gene>
<protein>
    <submittedName>
        <fullName evidence="1">DUF736 domain-containing protein</fullName>
    </submittedName>
</protein>
<evidence type="ECO:0000313" key="3">
    <source>
        <dbReference type="Proteomes" id="UP000664702"/>
    </source>
</evidence>
<reference evidence="2 3" key="2">
    <citation type="journal article" date="2022" name="Int. J. Syst. Evol. Microbiol.">
        <title>Strains of Bradyrhizobium barranii sp. nov. associated with legumes native to Canada are symbionts of soybeans and belong to different subspecies (subsp. barranii subsp. nov. and subsp. apii subsp. nov.) and symbiovars (sv. glycinearum and sv. septentrionale).</title>
        <authorList>
            <person name="Bromfield E.S.P."/>
            <person name="Cloutier S."/>
            <person name="Wasai-Hara S."/>
            <person name="Minamisawa K."/>
        </authorList>
    </citation>
    <scope>NUCLEOTIDE SEQUENCE [LARGE SCALE GENOMIC DNA]</scope>
    <source>
        <strain evidence="2 3">144S4</strain>
        <plasmid evidence="3">pBb144S4c</plasmid>
    </source>
</reference>
<geneLocation type="plasmid" evidence="2 3">
    <name>pBb144S4c</name>
</geneLocation>
<reference evidence="1" key="1">
    <citation type="submission" date="2021-03" db="EMBL/GenBank/DDBJ databases">
        <title>Whole Genome Sequence of Bradyrhizobium sp. Strain 144S4.</title>
        <authorList>
            <person name="Bromfield E.S.P."/>
            <person name="Cloutier S."/>
        </authorList>
    </citation>
    <scope>NUCLEOTIDE SEQUENCE [LARGE SCALE GENOMIC DNA]</scope>
    <source>
        <strain evidence="1">144S4</strain>
    </source>
</reference>
<accession>A0A939MNA0</accession>
<dbReference type="EMBL" id="JAGEMI010000003">
    <property type="protein sequence ID" value="MBO1869102.1"/>
    <property type="molecule type" value="Genomic_DNA"/>
</dbReference>
<name>A0A939MNA0_9BRAD</name>
<dbReference type="Proteomes" id="UP000664702">
    <property type="component" value="Plasmid pBb144S4c"/>
</dbReference>
<organism evidence="1">
    <name type="scientific">Bradyrhizobium barranii subsp. barranii</name>
    <dbReference type="NCBI Taxonomy" id="2823807"/>
    <lineage>
        <taxon>Bacteria</taxon>
        <taxon>Pseudomonadati</taxon>
        <taxon>Pseudomonadota</taxon>
        <taxon>Alphaproteobacteria</taxon>
        <taxon>Hyphomicrobiales</taxon>
        <taxon>Nitrobacteraceae</taxon>
        <taxon>Bradyrhizobium</taxon>
        <taxon>Bradyrhizobium barranii</taxon>
    </lineage>
</organism>
<dbReference type="EMBL" id="CP086139">
    <property type="protein sequence ID" value="UEM18311.1"/>
    <property type="molecule type" value="Genomic_DNA"/>
</dbReference>
<dbReference type="Pfam" id="PF05284">
    <property type="entry name" value="DUF736"/>
    <property type="match status" value="1"/>
</dbReference>
<dbReference type="RefSeq" id="WP_028152395.1">
    <property type="nucleotide sequence ID" value="NZ_CP086139.1"/>
</dbReference>
<dbReference type="KEGG" id="bban:J4G43_055060"/>
<dbReference type="AlphaFoldDB" id="A0A939MNA0"/>
<evidence type="ECO:0000313" key="1">
    <source>
        <dbReference type="EMBL" id="MBO1869102.1"/>
    </source>
</evidence>
<dbReference type="InterPro" id="IPR007948">
    <property type="entry name" value="DUF736"/>
</dbReference>